<keyword evidence="2" id="KW-1185">Reference proteome</keyword>
<proteinExistence type="predicted"/>
<dbReference type="AlphaFoldDB" id="A0A914EEG0"/>
<sequence length="96" mass="10778">MDPYKTNIPYSTYDQERAYAAGAYQPTYTTSLRPRQQERSRAPIYIGLIACGFCLVLIPTLVVIIVFKLQYNPNYMYGPDGGYARSYGGGWGGYGK</sequence>
<dbReference type="WBParaSite" id="ACRNAN_scaffold7272.g11665.t1">
    <property type="protein sequence ID" value="ACRNAN_scaffold7272.g11665.t1"/>
    <property type="gene ID" value="ACRNAN_scaffold7272.g11665"/>
</dbReference>
<protein>
    <submittedName>
        <fullName evidence="3">Uncharacterized protein</fullName>
    </submittedName>
</protein>
<evidence type="ECO:0000313" key="2">
    <source>
        <dbReference type="Proteomes" id="UP000887540"/>
    </source>
</evidence>
<feature type="transmembrane region" description="Helical" evidence="1">
    <location>
        <begin position="42"/>
        <end position="67"/>
    </location>
</feature>
<evidence type="ECO:0000256" key="1">
    <source>
        <dbReference type="SAM" id="Phobius"/>
    </source>
</evidence>
<reference evidence="3" key="1">
    <citation type="submission" date="2022-11" db="UniProtKB">
        <authorList>
            <consortium name="WormBaseParasite"/>
        </authorList>
    </citation>
    <scope>IDENTIFICATION</scope>
</reference>
<keyword evidence="1" id="KW-1133">Transmembrane helix</keyword>
<keyword evidence="1" id="KW-0472">Membrane</keyword>
<dbReference type="Proteomes" id="UP000887540">
    <property type="component" value="Unplaced"/>
</dbReference>
<evidence type="ECO:0000313" key="3">
    <source>
        <dbReference type="WBParaSite" id="ACRNAN_scaffold7272.g11665.t1"/>
    </source>
</evidence>
<organism evidence="2 3">
    <name type="scientific">Acrobeloides nanus</name>
    <dbReference type="NCBI Taxonomy" id="290746"/>
    <lineage>
        <taxon>Eukaryota</taxon>
        <taxon>Metazoa</taxon>
        <taxon>Ecdysozoa</taxon>
        <taxon>Nematoda</taxon>
        <taxon>Chromadorea</taxon>
        <taxon>Rhabditida</taxon>
        <taxon>Tylenchina</taxon>
        <taxon>Cephalobomorpha</taxon>
        <taxon>Cephaloboidea</taxon>
        <taxon>Cephalobidae</taxon>
        <taxon>Acrobeloides</taxon>
    </lineage>
</organism>
<accession>A0A914EEG0</accession>
<name>A0A914EEG0_9BILA</name>
<keyword evidence="1" id="KW-0812">Transmembrane</keyword>